<dbReference type="EMBL" id="FUEG01000013">
    <property type="protein sequence ID" value="SJL10862.1"/>
    <property type="molecule type" value="Genomic_DNA"/>
</dbReference>
<organism evidence="2 3">
    <name type="scientific">Armillaria ostoyae</name>
    <name type="common">Armillaria root rot fungus</name>
    <dbReference type="NCBI Taxonomy" id="47428"/>
    <lineage>
        <taxon>Eukaryota</taxon>
        <taxon>Fungi</taxon>
        <taxon>Dikarya</taxon>
        <taxon>Basidiomycota</taxon>
        <taxon>Agaricomycotina</taxon>
        <taxon>Agaricomycetes</taxon>
        <taxon>Agaricomycetidae</taxon>
        <taxon>Agaricales</taxon>
        <taxon>Marasmiineae</taxon>
        <taxon>Physalacriaceae</taxon>
        <taxon>Armillaria</taxon>
    </lineage>
</organism>
<feature type="compositionally biased region" description="Acidic residues" evidence="1">
    <location>
        <begin position="421"/>
        <end position="433"/>
    </location>
</feature>
<gene>
    <name evidence="2" type="ORF">ARMOST_14257</name>
</gene>
<dbReference type="OrthoDB" id="3027895at2759"/>
<evidence type="ECO:0000256" key="1">
    <source>
        <dbReference type="SAM" id="MobiDB-lite"/>
    </source>
</evidence>
<keyword evidence="3" id="KW-1185">Reference proteome</keyword>
<feature type="compositionally biased region" description="Basic residues" evidence="1">
    <location>
        <begin position="14"/>
        <end position="26"/>
    </location>
</feature>
<dbReference type="Pfam" id="PF20414">
    <property type="entry name" value="DUF6698"/>
    <property type="match status" value="1"/>
</dbReference>
<evidence type="ECO:0000313" key="2">
    <source>
        <dbReference type="EMBL" id="SJL10862.1"/>
    </source>
</evidence>
<protein>
    <submittedName>
        <fullName evidence="2">Uncharacterized protein</fullName>
    </submittedName>
</protein>
<feature type="region of interest" description="Disordered" evidence="1">
    <location>
        <begin position="414"/>
        <end position="460"/>
    </location>
</feature>
<feature type="region of interest" description="Disordered" evidence="1">
    <location>
        <begin position="1"/>
        <end position="101"/>
    </location>
</feature>
<dbReference type="InterPro" id="IPR046521">
    <property type="entry name" value="DUF6698"/>
</dbReference>
<feature type="region of interest" description="Disordered" evidence="1">
    <location>
        <begin position="143"/>
        <end position="168"/>
    </location>
</feature>
<reference evidence="3" key="1">
    <citation type="journal article" date="2017" name="Nat. Ecol. Evol.">
        <title>Genome expansion and lineage-specific genetic innovations in the forest pathogenic fungi Armillaria.</title>
        <authorList>
            <person name="Sipos G."/>
            <person name="Prasanna A.N."/>
            <person name="Walter M.C."/>
            <person name="O'Connor E."/>
            <person name="Balint B."/>
            <person name="Krizsan K."/>
            <person name="Kiss B."/>
            <person name="Hess J."/>
            <person name="Varga T."/>
            <person name="Slot J."/>
            <person name="Riley R."/>
            <person name="Boka B."/>
            <person name="Rigling D."/>
            <person name="Barry K."/>
            <person name="Lee J."/>
            <person name="Mihaltcheva S."/>
            <person name="LaButti K."/>
            <person name="Lipzen A."/>
            <person name="Waldron R."/>
            <person name="Moloney N.M."/>
            <person name="Sperisen C."/>
            <person name="Kredics L."/>
            <person name="Vagvoelgyi C."/>
            <person name="Patrignani A."/>
            <person name="Fitzpatrick D."/>
            <person name="Nagy I."/>
            <person name="Doyle S."/>
            <person name="Anderson J.B."/>
            <person name="Grigoriev I.V."/>
            <person name="Gueldener U."/>
            <person name="Muensterkoetter M."/>
            <person name="Nagy L.G."/>
        </authorList>
    </citation>
    <scope>NUCLEOTIDE SEQUENCE [LARGE SCALE GENOMIC DNA]</scope>
    <source>
        <strain evidence="3">C18/9</strain>
    </source>
</reference>
<dbReference type="AlphaFoldDB" id="A0A284RQ00"/>
<accession>A0A284RQ00</accession>
<dbReference type="STRING" id="47428.A0A284RQ00"/>
<evidence type="ECO:0000313" key="3">
    <source>
        <dbReference type="Proteomes" id="UP000219338"/>
    </source>
</evidence>
<feature type="compositionally biased region" description="Acidic residues" evidence="1">
    <location>
        <begin position="65"/>
        <end position="94"/>
    </location>
</feature>
<dbReference type="OMA" id="DREYTHE"/>
<name>A0A284RQ00_ARMOS</name>
<feature type="compositionally biased region" description="Acidic residues" evidence="1">
    <location>
        <begin position="145"/>
        <end position="161"/>
    </location>
</feature>
<feature type="compositionally biased region" description="Basic and acidic residues" evidence="1">
    <location>
        <begin position="434"/>
        <end position="445"/>
    </location>
</feature>
<proteinExistence type="predicted"/>
<dbReference type="Proteomes" id="UP000219338">
    <property type="component" value="Unassembled WGS sequence"/>
</dbReference>
<sequence length="460" mass="52014">MPIKPFALPTTTKPRLKSPSKMKASKQKPIAKAGKTPSSARPIKKSSESAPTKARHIVRKVVHDIEEEEEAEEEEEEAEEEEVSEDEDDDDEGVQDQPHGKRKRALIMFRSNPVFCFINPWFNVQGTLLHGFKIKGILESLTDEKEGDSEASQDEENEPAETPENFVGKSGYDCLTRFIFPEIEKHVRQLEELDTAGNDPLKRVFTILSEINTGSQSGHGDDTSKINENIIQLSMPDLTDDTLIPDIKKYHRGFNHPHTAHLLCPQRWLAKFDEDPQAMMLKLPTKVTPCYLPSFLYDPALVTDTDPCDGLFCGHACIRSFCAIYLGNGHHDATSLHSMVKKKLHLSNVSEHMVIYAAVQARFALSSCAKWGKESDDFGLERFSDKLYKIFQDSRKDGDDWADETLQFYIEQVLKPKNDTDNEEEIDEDDDESIMEHNRKKRLEDQAAAAATDEDANTSS</sequence>